<dbReference type="OrthoDB" id="9807829at2"/>
<comment type="similarity">
    <text evidence="1 6">Belongs to the pseudouridine synthase RluA family.</text>
</comment>
<dbReference type="SMART" id="SM00363">
    <property type="entry name" value="S4"/>
    <property type="match status" value="1"/>
</dbReference>
<evidence type="ECO:0000313" key="8">
    <source>
        <dbReference type="EMBL" id="QCI23926.1"/>
    </source>
</evidence>
<name>A0A4D6Y318_9GAMM</name>
<dbReference type="InterPro" id="IPR036986">
    <property type="entry name" value="S4_RNA-bd_sf"/>
</dbReference>
<dbReference type="EC" id="5.4.99.-" evidence="6"/>
<dbReference type="Proteomes" id="UP000298745">
    <property type="component" value="Chromosome"/>
</dbReference>
<organism evidence="8 9">
    <name type="scientific">Buchnera aphidicola</name>
    <name type="common">Macrosiphoniella sanborni</name>
    <dbReference type="NCBI Taxonomy" id="1241865"/>
    <lineage>
        <taxon>Bacteria</taxon>
        <taxon>Pseudomonadati</taxon>
        <taxon>Pseudomonadota</taxon>
        <taxon>Gammaproteobacteria</taxon>
        <taxon>Enterobacterales</taxon>
        <taxon>Erwiniaceae</taxon>
        <taxon>Buchnera</taxon>
    </lineage>
</organism>
<accession>A0A4D6Y318</accession>
<evidence type="ECO:0000256" key="1">
    <source>
        <dbReference type="ARBA" id="ARBA00010876"/>
    </source>
</evidence>
<evidence type="ECO:0000256" key="3">
    <source>
        <dbReference type="ARBA" id="ARBA00036882"/>
    </source>
</evidence>
<dbReference type="NCBIfam" id="NF008385">
    <property type="entry name" value="PRK11180.1"/>
    <property type="match status" value="1"/>
</dbReference>
<reference evidence="8 9" key="1">
    <citation type="submission" date="2018-12" db="EMBL/GenBank/DDBJ databases">
        <authorList>
            <person name="Chong R.A."/>
        </authorList>
    </citation>
    <scope>NUCLEOTIDE SEQUENCE [LARGE SCALE GENOMIC DNA]</scope>
    <source>
        <strain evidence="8 9">Msa</strain>
    </source>
</reference>
<sequence length="312" mass="36174">MKKVELNATVSCVSLFGKRLDQVLSILFKEYSRSYLKKLIIMNQVFINENIINIPDKKILGGERITIQFFLKELQYDLPENIFLNIIYEDNDILIINKPAGLVVHPGAGHKKGTILNALLHYNENIKSVPRAGIIHRLDKDTTGLMVIAKNIFSYNYLFKLLQDRKITRKYQGIVKGNMISGGTINKPIMRHPFKRTCMFAHASGKYAITHYKIIAHFKSYTHISIQLETGRTHQIRAHMLYINHPLIGDSHYGGTKNCLHLRENKKNNKKYIFSRQALHAHYLSFRHPVRQNIMSWTIPLPEDMKELILKL</sequence>
<dbReference type="PROSITE" id="PS01129">
    <property type="entry name" value="PSI_RLU"/>
    <property type="match status" value="1"/>
</dbReference>
<protein>
    <recommendedName>
        <fullName evidence="6">Pseudouridine synthase</fullName>
        <ecNumber evidence="6">5.4.99.-</ecNumber>
    </recommendedName>
</protein>
<dbReference type="Pfam" id="PF01479">
    <property type="entry name" value="S4"/>
    <property type="match status" value="1"/>
</dbReference>
<evidence type="ECO:0000256" key="2">
    <source>
        <dbReference type="ARBA" id="ARBA00023235"/>
    </source>
</evidence>
<dbReference type="Gene3D" id="3.10.290.10">
    <property type="entry name" value="RNA-binding S4 domain"/>
    <property type="match status" value="1"/>
</dbReference>
<dbReference type="GO" id="GO:0160140">
    <property type="term" value="F:23S rRNA pseudouridine(1911/1915/1917) synthase activity"/>
    <property type="evidence" value="ECO:0007669"/>
    <property type="project" value="UniProtKB-EC"/>
</dbReference>
<dbReference type="CDD" id="cd00165">
    <property type="entry name" value="S4"/>
    <property type="match status" value="1"/>
</dbReference>
<dbReference type="Gene3D" id="3.30.2350.10">
    <property type="entry name" value="Pseudouridine synthase"/>
    <property type="match status" value="1"/>
</dbReference>
<keyword evidence="5" id="KW-0694">RNA-binding</keyword>
<dbReference type="InterPro" id="IPR006224">
    <property type="entry name" value="PsdUridine_synth_RluA-like_CS"/>
</dbReference>
<dbReference type="RefSeq" id="WP_158362779.1">
    <property type="nucleotide sequence ID" value="NZ_CP034864.1"/>
</dbReference>
<evidence type="ECO:0000259" key="7">
    <source>
        <dbReference type="SMART" id="SM00363"/>
    </source>
</evidence>
<dbReference type="Pfam" id="PF00849">
    <property type="entry name" value="PseudoU_synth_2"/>
    <property type="match status" value="1"/>
</dbReference>
<comment type="function">
    <text evidence="6">Responsible for synthesis of pseudouridine from uracil.</text>
</comment>
<dbReference type="EMBL" id="CP034864">
    <property type="protein sequence ID" value="QCI23926.1"/>
    <property type="molecule type" value="Genomic_DNA"/>
</dbReference>
<evidence type="ECO:0000313" key="9">
    <source>
        <dbReference type="Proteomes" id="UP000298745"/>
    </source>
</evidence>
<comment type="catalytic activity">
    <reaction evidence="3">
        <text>uridine(1911/1915/1917) in 23S rRNA = pseudouridine(1911/1915/1917) in 23S rRNA</text>
        <dbReference type="Rhea" id="RHEA:42524"/>
        <dbReference type="Rhea" id="RHEA-COMP:10097"/>
        <dbReference type="Rhea" id="RHEA-COMP:10098"/>
        <dbReference type="ChEBI" id="CHEBI:65314"/>
        <dbReference type="ChEBI" id="CHEBI:65315"/>
        <dbReference type="EC" id="5.4.99.23"/>
    </reaction>
</comment>
<dbReference type="NCBIfam" id="TIGR00005">
    <property type="entry name" value="rluA_subfam"/>
    <property type="match status" value="1"/>
</dbReference>
<dbReference type="GO" id="GO:0000455">
    <property type="term" value="P:enzyme-directed rRNA pseudouridine synthesis"/>
    <property type="evidence" value="ECO:0007669"/>
    <property type="project" value="UniProtKB-ARBA"/>
</dbReference>
<dbReference type="InterPro" id="IPR006225">
    <property type="entry name" value="PsdUridine_synth_RluC/D"/>
</dbReference>
<dbReference type="InterPro" id="IPR020103">
    <property type="entry name" value="PsdUridine_synth_cat_dom_sf"/>
</dbReference>
<dbReference type="AlphaFoldDB" id="A0A4D6Y318"/>
<dbReference type="GO" id="GO:0003723">
    <property type="term" value="F:RNA binding"/>
    <property type="evidence" value="ECO:0007669"/>
    <property type="project" value="UniProtKB-KW"/>
</dbReference>
<gene>
    <name evidence="8" type="primary">rluD</name>
    <name evidence="8" type="ORF">D9V74_01890</name>
</gene>
<evidence type="ECO:0000256" key="6">
    <source>
        <dbReference type="RuleBase" id="RU362028"/>
    </source>
</evidence>
<evidence type="ECO:0000256" key="5">
    <source>
        <dbReference type="PROSITE-ProRule" id="PRU00182"/>
    </source>
</evidence>
<reference evidence="8 9" key="2">
    <citation type="submission" date="2019-05" db="EMBL/GenBank/DDBJ databases">
        <title>Genome evolution of the obligate endosymbiont Buchnera aphidicola.</title>
        <authorList>
            <person name="Moran N.A."/>
        </authorList>
    </citation>
    <scope>NUCLEOTIDE SEQUENCE [LARGE SCALE GENOMIC DNA]</scope>
    <source>
        <strain evidence="8 9">Msa</strain>
    </source>
</reference>
<comment type="catalytic activity">
    <reaction evidence="6">
        <text>a uridine in RNA = a pseudouridine in RNA</text>
        <dbReference type="Rhea" id="RHEA:48348"/>
        <dbReference type="Rhea" id="RHEA-COMP:12068"/>
        <dbReference type="Rhea" id="RHEA-COMP:12069"/>
        <dbReference type="ChEBI" id="CHEBI:65314"/>
        <dbReference type="ChEBI" id="CHEBI:65315"/>
    </reaction>
</comment>
<feature type="active site" evidence="4">
    <location>
        <position position="139"/>
    </location>
</feature>
<keyword evidence="2 6" id="KW-0413">Isomerase</keyword>
<evidence type="ECO:0000256" key="4">
    <source>
        <dbReference type="PIRSR" id="PIRSR606225-1"/>
    </source>
</evidence>
<dbReference type="SUPFAM" id="SSF55174">
    <property type="entry name" value="Alpha-L RNA-binding motif"/>
    <property type="match status" value="1"/>
</dbReference>
<dbReference type="InterPro" id="IPR002942">
    <property type="entry name" value="S4_RNA-bd"/>
</dbReference>
<dbReference type="InterPro" id="IPR006145">
    <property type="entry name" value="PsdUridine_synth_RsuA/RluA"/>
</dbReference>
<dbReference type="CDD" id="cd02869">
    <property type="entry name" value="PseudoU_synth_RluA_like"/>
    <property type="match status" value="1"/>
</dbReference>
<proteinExistence type="inferred from homology"/>
<feature type="domain" description="RNA-binding S4" evidence="7">
    <location>
        <begin position="18"/>
        <end position="79"/>
    </location>
</feature>
<dbReference type="PANTHER" id="PTHR21600:SF44">
    <property type="entry name" value="RIBOSOMAL LARGE SUBUNIT PSEUDOURIDINE SYNTHASE D"/>
    <property type="match status" value="1"/>
</dbReference>
<dbReference type="SUPFAM" id="SSF55120">
    <property type="entry name" value="Pseudouridine synthase"/>
    <property type="match status" value="1"/>
</dbReference>
<dbReference type="PANTHER" id="PTHR21600">
    <property type="entry name" value="MITOCHONDRIAL RNA PSEUDOURIDINE SYNTHASE"/>
    <property type="match status" value="1"/>
</dbReference>
<dbReference type="InterPro" id="IPR050188">
    <property type="entry name" value="RluA_PseudoU_synthase"/>
</dbReference>
<dbReference type="PROSITE" id="PS50889">
    <property type="entry name" value="S4"/>
    <property type="match status" value="1"/>
</dbReference>